<evidence type="ECO:0000313" key="3">
    <source>
        <dbReference type="Proteomes" id="UP000053477"/>
    </source>
</evidence>
<dbReference type="AlphaFoldDB" id="A0A0H2RGV0"/>
<dbReference type="InParanoid" id="A0A0H2RGV0"/>
<organism evidence="2 3">
    <name type="scientific">Schizopora paradoxa</name>
    <dbReference type="NCBI Taxonomy" id="27342"/>
    <lineage>
        <taxon>Eukaryota</taxon>
        <taxon>Fungi</taxon>
        <taxon>Dikarya</taxon>
        <taxon>Basidiomycota</taxon>
        <taxon>Agaricomycotina</taxon>
        <taxon>Agaricomycetes</taxon>
        <taxon>Hymenochaetales</taxon>
        <taxon>Schizoporaceae</taxon>
        <taxon>Schizopora</taxon>
    </lineage>
</organism>
<dbReference type="EMBL" id="KQ086687">
    <property type="protein sequence ID" value="KLO04131.1"/>
    <property type="molecule type" value="Genomic_DNA"/>
</dbReference>
<proteinExistence type="predicted"/>
<dbReference type="Proteomes" id="UP000053477">
    <property type="component" value="Unassembled WGS sequence"/>
</dbReference>
<evidence type="ECO:0000256" key="1">
    <source>
        <dbReference type="SAM" id="MobiDB-lite"/>
    </source>
</evidence>
<evidence type="ECO:0000313" key="2">
    <source>
        <dbReference type="EMBL" id="KLO04131.1"/>
    </source>
</evidence>
<feature type="region of interest" description="Disordered" evidence="1">
    <location>
        <begin position="547"/>
        <end position="575"/>
    </location>
</feature>
<keyword evidence="3" id="KW-1185">Reference proteome</keyword>
<feature type="compositionally biased region" description="Acidic residues" evidence="1">
    <location>
        <begin position="565"/>
        <end position="574"/>
    </location>
</feature>
<accession>A0A0H2RGV0</accession>
<gene>
    <name evidence="2" type="ORF">SCHPADRAFT_897261</name>
</gene>
<name>A0A0H2RGV0_9AGAM</name>
<protein>
    <submittedName>
        <fullName evidence="2">Uncharacterized protein</fullName>
    </submittedName>
</protein>
<feature type="region of interest" description="Disordered" evidence="1">
    <location>
        <begin position="381"/>
        <end position="401"/>
    </location>
</feature>
<sequence length="735" mass="79430">MARTFSFLHNIADFNVPTRASFDRTAEEPLRQADVRRNFQHGVHAVLPSNVQFHLGLLDRHADGEYTYKDMFKHAVGFQINQMKARVRDLFNGSMYHGQQEDPTWFGSMRVEQMSALDLPLPPQTEIFWRNVGNGLWKKGSLEVVKEALDETQQGMLNAFAFLDTCVFQMQNLSDIPPGMFNIPPRLANDWKPYRPEGGIKELLALPLPTNTNNFVTSPFMQFSIEHAPPGALVVAAPAPQPAPTILPPTIAPIKHAPAFAPVEPAPVAANPLPLFLTTTFPTSPSPAVYEAPPVVYNLPELVRIEDNATPVPATEEERRALVRAGKRKAQDKDEQTYSPLQPNLELGGYVPYPSLASHSNVLQGGFLDANVAQSIARWREGPSKTSASAHPSDVAPKHADLWKPVGDEGTRAFGKAMPFRLSSVMAKEPVPALTAAVQSEAIASQAEVRTLGQDPLRSVKTGGAIARMVPGPLDTKLPPLASALKKANPPSKLNALAPAFVPKSQARASVSLPGIATLNIPLLAPTPRTVMAFAANAQQILLDSDSSHSSMPGLMSVSGSEDGLSGEESEELSAEDKRLMHERFHMANEGTRQELEGLAQMGTYEIIVPVPPYANELDSASNAFEYRYVPPNNSIASTVVSTEPCAYHQDSTGSTPCDRPFSDIEDVVPEPRPAQSCKGNVDFRAFPGHSGASPALPQSSPILPGPRGSSAHRQHQISAPGSLSGMCDDADVFP</sequence>
<feature type="region of interest" description="Disordered" evidence="1">
    <location>
        <begin position="689"/>
        <end position="735"/>
    </location>
</feature>
<reference evidence="2 3" key="1">
    <citation type="submission" date="2015-04" db="EMBL/GenBank/DDBJ databases">
        <title>Complete genome sequence of Schizopora paradoxa KUC8140, a cosmopolitan wood degrader in East Asia.</title>
        <authorList>
            <consortium name="DOE Joint Genome Institute"/>
            <person name="Min B."/>
            <person name="Park H."/>
            <person name="Jang Y."/>
            <person name="Kim J.-J."/>
            <person name="Kim K.H."/>
            <person name="Pangilinan J."/>
            <person name="Lipzen A."/>
            <person name="Riley R."/>
            <person name="Grigoriev I.V."/>
            <person name="Spatafora J.W."/>
            <person name="Choi I.-G."/>
        </authorList>
    </citation>
    <scope>NUCLEOTIDE SEQUENCE [LARGE SCALE GENOMIC DNA]</scope>
    <source>
        <strain evidence="2 3">KUC8140</strain>
    </source>
</reference>